<evidence type="ECO:0000256" key="9">
    <source>
        <dbReference type="RuleBase" id="RU000488"/>
    </source>
</evidence>
<reference evidence="10 11" key="1">
    <citation type="journal article" date="2013" name="PLoS ONE">
        <title>Predicting the Proteins of Angomonas deanei, Strigomonas culicis and Their Respective Endosymbionts Reveals New Aspects of the Trypanosomatidae Family.</title>
        <authorList>
            <person name="Motta M.C."/>
            <person name="Martins A.C."/>
            <person name="de Souza S.S."/>
            <person name="Catta-Preta C.M."/>
            <person name="Silva R."/>
            <person name="Klein C.C."/>
            <person name="de Almeida L.G."/>
            <person name="de Lima Cunha O."/>
            <person name="Ciapina L.P."/>
            <person name="Brocchi M."/>
            <person name="Colabardini A.C."/>
            <person name="de Araujo Lima B."/>
            <person name="Machado C.R."/>
            <person name="de Almeida Soares C.M."/>
            <person name="Probst C.M."/>
            <person name="de Menezes C.B."/>
            <person name="Thompson C.E."/>
            <person name="Bartholomeu D.C."/>
            <person name="Gradia D.F."/>
            <person name="Pavoni D.P."/>
            <person name="Grisard E.C."/>
            <person name="Fantinatti-Garboggini F."/>
            <person name="Marchini F.K."/>
            <person name="Rodrigues-Luiz G.F."/>
            <person name="Wagner G."/>
            <person name="Goldman G.H."/>
            <person name="Fietto J.L."/>
            <person name="Elias M.C."/>
            <person name="Goldman M.H."/>
            <person name="Sagot M.F."/>
            <person name="Pereira M."/>
            <person name="Stoco P.H."/>
            <person name="de Mendonca-Neto R.P."/>
            <person name="Teixeira S.M."/>
            <person name="Maciel T.E."/>
            <person name="de Oliveira Mendes T.A."/>
            <person name="Urmenyi T.P."/>
            <person name="de Souza W."/>
            <person name="Schenkman S."/>
            <person name="de Vasconcelos A.T."/>
        </authorList>
    </citation>
    <scope>NUCLEOTIDE SEQUENCE [LARGE SCALE GENOMIC DNA]</scope>
</reference>
<organism evidence="10 11">
    <name type="scientific">Strigomonas culicis</name>
    <dbReference type="NCBI Taxonomy" id="28005"/>
    <lineage>
        <taxon>Eukaryota</taxon>
        <taxon>Discoba</taxon>
        <taxon>Euglenozoa</taxon>
        <taxon>Kinetoplastea</taxon>
        <taxon>Metakinetoplastina</taxon>
        <taxon>Trypanosomatida</taxon>
        <taxon>Trypanosomatidae</taxon>
        <taxon>Strigomonadinae</taxon>
        <taxon>Strigomonas</taxon>
    </lineage>
</organism>
<evidence type="ECO:0000256" key="4">
    <source>
        <dbReference type="ARBA" id="ARBA00022692"/>
    </source>
</evidence>
<gene>
    <name evidence="10" type="ORF">STCU_09582</name>
</gene>
<keyword evidence="6" id="KW-0496">Mitochondrion</keyword>
<dbReference type="AlphaFoldDB" id="S9TRS7"/>
<feature type="repeat" description="Solcar" evidence="8">
    <location>
        <begin position="227"/>
        <end position="330"/>
    </location>
</feature>
<evidence type="ECO:0000256" key="1">
    <source>
        <dbReference type="ARBA" id="ARBA00004225"/>
    </source>
</evidence>
<evidence type="ECO:0000313" key="10">
    <source>
        <dbReference type="EMBL" id="EPY19193.1"/>
    </source>
</evidence>
<dbReference type="GO" id="GO:0048250">
    <property type="term" value="P:iron import into the mitochondrion"/>
    <property type="evidence" value="ECO:0007669"/>
    <property type="project" value="TreeGrafter"/>
</dbReference>
<evidence type="ECO:0000256" key="2">
    <source>
        <dbReference type="ARBA" id="ARBA00006375"/>
    </source>
</evidence>
<feature type="repeat" description="Solcar" evidence="8">
    <location>
        <begin position="117"/>
        <end position="205"/>
    </location>
</feature>
<accession>S9TRS7</accession>
<evidence type="ECO:0000256" key="8">
    <source>
        <dbReference type="PROSITE-ProRule" id="PRU00282"/>
    </source>
</evidence>
<proteinExistence type="inferred from homology"/>
<dbReference type="GO" id="GO:0015093">
    <property type="term" value="F:ferrous iron transmembrane transporter activity"/>
    <property type="evidence" value="ECO:0007669"/>
    <property type="project" value="TreeGrafter"/>
</dbReference>
<keyword evidence="5" id="KW-1133">Transmembrane helix</keyword>
<evidence type="ECO:0000256" key="6">
    <source>
        <dbReference type="ARBA" id="ARBA00023128"/>
    </source>
</evidence>
<comment type="subcellular location">
    <subcellularLocation>
        <location evidence="1">Mitochondrion membrane</location>
        <topology evidence="1">Multi-pass membrane protein</topology>
    </subcellularLocation>
</comment>
<comment type="caution">
    <text evidence="10">The sequence shown here is derived from an EMBL/GenBank/DDBJ whole genome shotgun (WGS) entry which is preliminary data.</text>
</comment>
<feature type="repeat" description="Solcar" evidence="8">
    <location>
        <begin position="1"/>
        <end position="106"/>
    </location>
</feature>
<dbReference type="InterPro" id="IPR018108">
    <property type="entry name" value="MCP_transmembrane"/>
</dbReference>
<dbReference type="OrthoDB" id="250329at2759"/>
<dbReference type="InterPro" id="IPR023395">
    <property type="entry name" value="MCP_dom_sf"/>
</dbReference>
<sequence length="332" mass="36119">MELVLSAAAGICARFICHPLDTIKTVAFTGFASEESATKHAGATANAFGAGGRQRKAFSSTFWSAAGDIYGREGVRGLYRGIGVTAVGAAPGVALYLTSYDHFSAYLRQRLDGARVPTGALYFLSGFAAEAVSCLVWVPIDVSKERLQSQPPSLHCRYRNSWDALRTIHTHEGIGGLYKGYFSTLGSFGPFSAIYFVGYEWLQHRLRCALTPSADAARGVATENANTTFLIAMLSGGCANVLASLCTNPLELVKTRLQVQQAVLRSAESPNAQVVVPRYSFQYKNFLDGLAHLAREEGVRGMWRGVWCRAAFTAPNAALTMAFYEYLKIYYL</sequence>
<evidence type="ECO:0000256" key="5">
    <source>
        <dbReference type="ARBA" id="ARBA00022989"/>
    </source>
</evidence>
<dbReference type="EMBL" id="ATMH01009582">
    <property type="protein sequence ID" value="EPY19193.1"/>
    <property type="molecule type" value="Genomic_DNA"/>
</dbReference>
<keyword evidence="3 9" id="KW-0813">Transport</keyword>
<evidence type="ECO:0000256" key="7">
    <source>
        <dbReference type="ARBA" id="ARBA00023136"/>
    </source>
</evidence>
<keyword evidence="7 8" id="KW-0472">Membrane</keyword>
<keyword evidence="4 8" id="KW-0812">Transmembrane</keyword>
<keyword evidence="11" id="KW-1185">Reference proteome</keyword>
<name>S9TRS7_9TRYP</name>
<dbReference type="GO" id="GO:0031966">
    <property type="term" value="C:mitochondrial membrane"/>
    <property type="evidence" value="ECO:0007669"/>
    <property type="project" value="UniProtKB-SubCell"/>
</dbReference>
<evidence type="ECO:0000313" key="11">
    <source>
        <dbReference type="Proteomes" id="UP000015354"/>
    </source>
</evidence>
<protein>
    <submittedName>
        <fullName evidence="10">Mitochondrial carrier protein</fullName>
    </submittedName>
</protein>
<comment type="similarity">
    <text evidence="2 9">Belongs to the mitochondrial carrier (TC 2.A.29) family.</text>
</comment>
<dbReference type="SUPFAM" id="SSF103506">
    <property type="entry name" value="Mitochondrial carrier"/>
    <property type="match status" value="1"/>
</dbReference>
<dbReference type="PROSITE" id="PS50920">
    <property type="entry name" value="SOLCAR"/>
    <property type="match status" value="3"/>
</dbReference>
<dbReference type="Gene3D" id="1.50.40.10">
    <property type="entry name" value="Mitochondrial carrier domain"/>
    <property type="match status" value="2"/>
</dbReference>
<dbReference type="PANTHER" id="PTHR45758">
    <property type="entry name" value="MITOFERRIN-1-RELATED"/>
    <property type="match status" value="1"/>
</dbReference>
<dbReference type="Proteomes" id="UP000015354">
    <property type="component" value="Unassembled WGS sequence"/>
</dbReference>
<evidence type="ECO:0000256" key="3">
    <source>
        <dbReference type="ARBA" id="ARBA00022448"/>
    </source>
</evidence>
<dbReference type="PANTHER" id="PTHR45758:SF19">
    <property type="entry name" value="CARRIER PROTEIN, PUTATIVE-RELATED"/>
    <property type="match status" value="1"/>
</dbReference>
<dbReference type="Pfam" id="PF00153">
    <property type="entry name" value="Mito_carr"/>
    <property type="match status" value="3"/>
</dbReference>